<organism evidence="8 9">
    <name type="scientific">Clavelina lepadiformis</name>
    <name type="common">Light-bulb sea squirt</name>
    <name type="synonym">Ascidia lepadiformis</name>
    <dbReference type="NCBI Taxonomy" id="159417"/>
    <lineage>
        <taxon>Eukaryota</taxon>
        <taxon>Metazoa</taxon>
        <taxon>Chordata</taxon>
        <taxon>Tunicata</taxon>
        <taxon>Ascidiacea</taxon>
        <taxon>Aplousobranchia</taxon>
        <taxon>Clavelinidae</taxon>
        <taxon>Clavelina</taxon>
    </lineage>
</organism>
<dbReference type="SMART" id="SM00745">
    <property type="entry name" value="MIT"/>
    <property type="match status" value="2"/>
</dbReference>
<dbReference type="InterPro" id="IPR036213">
    <property type="entry name" value="Calpain_III_sf"/>
</dbReference>
<dbReference type="InterPro" id="IPR001300">
    <property type="entry name" value="Peptidase_C2_calpain_cat"/>
</dbReference>
<gene>
    <name evidence="8" type="ORF">CVLEPA_LOCUS7984</name>
</gene>
<dbReference type="Gene3D" id="1.20.58.80">
    <property type="entry name" value="Phosphotransferase system, lactose/cellobiose-type IIA subunit"/>
    <property type="match status" value="2"/>
</dbReference>
<sequence length="828" mass="93812">MDISALEQDAAKFATSAVGCDQEGCINEAIFYYKEAAQALTHAAVAGSKMDLMEKANEYTKRIEELIKHQTQQQEITKRTSTEQSEKRAKFMVVDALEEDESGNKDQAMNLYMEAADLCLKSMNEPGVSPTTKKQLQKIAKQSLDRAEEIKASKQLASLSKLDNLLSFSKKDEASSSGKNETNATPSRPRPQTPEPSGYNFSVNGNPSPSSSNRPKASGGLYTKEEINVLRYTSMINGREYLPFIAADLQEKFSFRVPFSDKHGILGLSQKQKARLSGWKRPDEFMSDPKMIMAVSSFSIKQTVVSDCSFVASLAISAAYERKFHKKLITSIIYPQNKKGEPVYNPCGKYMVKFHLNGVFRKVVIDDRLPVDHKGKLLCSYSSNENELWVSLIEKAYMKVMGGYDFPGSNSNIDLHALTGWIPERQSLRETDFDYAAFYEKIRDRFKRGHCLATISTGSLSEAEADRAGLVPTHAYAVLDVMVVNGIKFLQLKNPWSHLRWKGKFSAQDERNWTPALKKALNYDNKFAQQYDNGVFWIDWDSAMHFYDTVYISWDPELFPKTICRHAAWLARDGPKKDTYSLGNNPQYRLEVRNKKATAVWILLTRHITEKDDFAENKEFITLLVYKNDGKKVYHTYSPPPFIDGVRINSPHYLTRIQVPDGGMQYTLVVSQYEKSKNIRYTLRVYSISDFKFSEIPDVYKWRKRIKGEWTKDTAGGCANNKTTYGLNPIYQVHVEGIGSEKCELLVELRAPKEYSNGFDVVCVETNAEKPFSKQSSGPFRSGYSQLDLTVPCGIYNVIPCTFSPQQLAVFFLDIGSSAQSTKVSRLR</sequence>
<dbReference type="Proteomes" id="UP001642483">
    <property type="component" value="Unassembled WGS sequence"/>
</dbReference>
<feature type="domain" description="Calpain catalytic" evidence="7">
    <location>
        <begin position="258"/>
        <end position="556"/>
    </location>
</feature>
<dbReference type="SMART" id="SM00230">
    <property type="entry name" value="CysPc"/>
    <property type="match status" value="1"/>
</dbReference>
<evidence type="ECO:0000256" key="3">
    <source>
        <dbReference type="ARBA" id="ARBA00022801"/>
    </source>
</evidence>
<dbReference type="SUPFAM" id="SSF49758">
    <property type="entry name" value="Calpain large subunit, middle domain (domain III)"/>
    <property type="match status" value="2"/>
</dbReference>
<evidence type="ECO:0000259" key="7">
    <source>
        <dbReference type="PROSITE" id="PS50203"/>
    </source>
</evidence>
<dbReference type="Gene3D" id="3.90.70.10">
    <property type="entry name" value="Cysteine proteinases"/>
    <property type="match status" value="1"/>
</dbReference>
<comment type="caution">
    <text evidence="8">The sequence shown here is derived from an EMBL/GenBank/DDBJ whole genome shotgun (WGS) entry which is preliminary data.</text>
</comment>
<dbReference type="SUPFAM" id="SSF54001">
    <property type="entry name" value="Cysteine proteinases"/>
    <property type="match status" value="1"/>
</dbReference>
<protein>
    <recommendedName>
        <fullName evidence="7">Calpain catalytic domain-containing protein</fullName>
    </recommendedName>
</protein>
<evidence type="ECO:0000256" key="1">
    <source>
        <dbReference type="ARBA" id="ARBA00007623"/>
    </source>
</evidence>
<dbReference type="Gene3D" id="2.60.120.380">
    <property type="match status" value="2"/>
</dbReference>
<comment type="similarity">
    <text evidence="1">Belongs to the peptidase C2 family.</text>
</comment>
<accession>A0ABP0FEE5</accession>
<keyword evidence="2 5" id="KW-0645">Protease</keyword>
<dbReference type="InterPro" id="IPR022682">
    <property type="entry name" value="Calpain_domain_III"/>
</dbReference>
<feature type="active site" evidence="5">
    <location>
        <position position="474"/>
    </location>
</feature>
<keyword evidence="4 5" id="KW-0788">Thiol protease</keyword>
<proteinExistence type="inferred from homology"/>
<keyword evidence="9" id="KW-1185">Reference proteome</keyword>
<dbReference type="PANTHER" id="PTHR46143:SF1">
    <property type="entry name" value="CALPAIN-7"/>
    <property type="match status" value="1"/>
</dbReference>
<name>A0ABP0FEE5_CLALP</name>
<dbReference type="InterPro" id="IPR038765">
    <property type="entry name" value="Papain-like_cys_pep_sf"/>
</dbReference>
<evidence type="ECO:0000313" key="9">
    <source>
        <dbReference type="Proteomes" id="UP001642483"/>
    </source>
</evidence>
<dbReference type="SMART" id="SM00720">
    <property type="entry name" value="calpain_III"/>
    <property type="match status" value="1"/>
</dbReference>
<evidence type="ECO:0000256" key="2">
    <source>
        <dbReference type="ARBA" id="ARBA00022670"/>
    </source>
</evidence>
<evidence type="ECO:0000313" key="8">
    <source>
        <dbReference type="EMBL" id="CAK8678024.1"/>
    </source>
</evidence>
<feature type="active site" evidence="5">
    <location>
        <position position="494"/>
    </location>
</feature>
<reference evidence="8 9" key="1">
    <citation type="submission" date="2024-02" db="EMBL/GenBank/DDBJ databases">
        <authorList>
            <person name="Daric V."/>
            <person name="Darras S."/>
        </authorList>
    </citation>
    <scope>NUCLEOTIDE SEQUENCE [LARGE SCALE GENOMIC DNA]</scope>
</reference>
<dbReference type="Pfam" id="PF04212">
    <property type="entry name" value="MIT"/>
    <property type="match status" value="2"/>
</dbReference>
<feature type="active site" evidence="5">
    <location>
        <position position="308"/>
    </location>
</feature>
<dbReference type="InterPro" id="IPR036181">
    <property type="entry name" value="MIT_dom_sf"/>
</dbReference>
<dbReference type="PRINTS" id="PR00704">
    <property type="entry name" value="CALPAIN"/>
</dbReference>
<keyword evidence="3 5" id="KW-0378">Hydrolase</keyword>
<dbReference type="Pfam" id="PF01067">
    <property type="entry name" value="Calpain_III"/>
    <property type="match status" value="1"/>
</dbReference>
<dbReference type="CDD" id="cd00044">
    <property type="entry name" value="CysPc"/>
    <property type="match status" value="1"/>
</dbReference>
<dbReference type="EMBL" id="CAWYQH010000046">
    <property type="protein sequence ID" value="CAK8678024.1"/>
    <property type="molecule type" value="Genomic_DNA"/>
</dbReference>
<evidence type="ECO:0000256" key="5">
    <source>
        <dbReference type="PROSITE-ProRule" id="PRU00239"/>
    </source>
</evidence>
<dbReference type="PROSITE" id="PS50203">
    <property type="entry name" value="CALPAIN_CAT"/>
    <property type="match status" value="1"/>
</dbReference>
<dbReference type="SUPFAM" id="SSF116846">
    <property type="entry name" value="MIT domain"/>
    <property type="match status" value="2"/>
</dbReference>
<dbReference type="InterPro" id="IPR022683">
    <property type="entry name" value="Calpain_III"/>
</dbReference>
<dbReference type="InterPro" id="IPR051297">
    <property type="entry name" value="PalB/RIM13"/>
</dbReference>
<feature type="compositionally biased region" description="Polar residues" evidence="6">
    <location>
        <begin position="175"/>
        <end position="186"/>
    </location>
</feature>
<feature type="region of interest" description="Disordered" evidence="6">
    <location>
        <begin position="170"/>
        <end position="219"/>
    </location>
</feature>
<evidence type="ECO:0000256" key="6">
    <source>
        <dbReference type="SAM" id="MobiDB-lite"/>
    </source>
</evidence>
<dbReference type="PANTHER" id="PTHR46143">
    <property type="entry name" value="CALPAIN-7"/>
    <property type="match status" value="1"/>
</dbReference>
<evidence type="ECO:0000256" key="4">
    <source>
        <dbReference type="ARBA" id="ARBA00022807"/>
    </source>
</evidence>
<feature type="compositionally biased region" description="Low complexity" evidence="6">
    <location>
        <begin position="200"/>
        <end position="218"/>
    </location>
</feature>
<dbReference type="Pfam" id="PF00648">
    <property type="entry name" value="Peptidase_C2"/>
    <property type="match status" value="1"/>
</dbReference>
<dbReference type="InterPro" id="IPR007330">
    <property type="entry name" value="MIT_dom"/>
</dbReference>
<dbReference type="InterPro" id="IPR022684">
    <property type="entry name" value="Calpain_cysteine_protease"/>
</dbReference>